<dbReference type="OrthoDB" id="2503993at2759"/>
<protein>
    <recommendedName>
        <fullName evidence="3">Rax2-like third domain-containing protein</fullName>
    </recommendedName>
</protein>
<dbReference type="Pfam" id="PF20843">
    <property type="entry name" value="Rax2_3"/>
    <property type="match status" value="1"/>
</dbReference>
<feature type="compositionally biased region" description="Polar residues" evidence="1">
    <location>
        <begin position="190"/>
        <end position="216"/>
    </location>
</feature>
<feature type="domain" description="Rax2-like third" evidence="3">
    <location>
        <begin position="35"/>
        <end position="167"/>
    </location>
</feature>
<evidence type="ECO:0000313" key="5">
    <source>
        <dbReference type="Proteomes" id="UP000799777"/>
    </source>
</evidence>
<reference evidence="4" key="1">
    <citation type="journal article" date="2020" name="Stud. Mycol.">
        <title>101 Dothideomycetes genomes: a test case for predicting lifestyles and emergence of pathogens.</title>
        <authorList>
            <person name="Haridas S."/>
            <person name="Albert R."/>
            <person name="Binder M."/>
            <person name="Bloem J."/>
            <person name="Labutti K."/>
            <person name="Salamov A."/>
            <person name="Andreopoulos B."/>
            <person name="Baker S."/>
            <person name="Barry K."/>
            <person name="Bills G."/>
            <person name="Bluhm B."/>
            <person name="Cannon C."/>
            <person name="Castanera R."/>
            <person name="Culley D."/>
            <person name="Daum C."/>
            <person name="Ezra D."/>
            <person name="Gonzalez J."/>
            <person name="Henrissat B."/>
            <person name="Kuo A."/>
            <person name="Liang C."/>
            <person name="Lipzen A."/>
            <person name="Lutzoni F."/>
            <person name="Magnuson J."/>
            <person name="Mondo S."/>
            <person name="Nolan M."/>
            <person name="Ohm R."/>
            <person name="Pangilinan J."/>
            <person name="Park H.-J."/>
            <person name="Ramirez L."/>
            <person name="Alfaro M."/>
            <person name="Sun H."/>
            <person name="Tritt A."/>
            <person name="Yoshinaga Y."/>
            <person name="Zwiers L.-H."/>
            <person name="Turgeon B."/>
            <person name="Goodwin S."/>
            <person name="Spatafora J."/>
            <person name="Crous P."/>
            <person name="Grigoriev I."/>
        </authorList>
    </citation>
    <scope>NUCLEOTIDE SEQUENCE</scope>
    <source>
        <strain evidence="4">CBS 110217</strain>
    </source>
</reference>
<gene>
    <name evidence="4" type="ORF">EK21DRAFT_119276</name>
</gene>
<keyword evidence="2" id="KW-1133">Transmembrane helix</keyword>
<feature type="region of interest" description="Disordered" evidence="1">
    <location>
        <begin position="181"/>
        <end position="216"/>
    </location>
</feature>
<dbReference type="PANTHER" id="PTHR31778">
    <property type="entry name" value="BUD SITE SELECTION PROTEIN RAX2"/>
    <property type="match status" value="1"/>
</dbReference>
<sequence length="344" mass="37427">MRLKTLKDLSVFGAIPTFLYRRANLTLSSVAVPNEGTWVQKADYIYATVLPPGQNTTVTSAVFALRFSKGGNFSITLNTIGCKRDSDCATRGRIWVTVDMQSPGCGGSQQDETMLSQTNEQDKYDEIYNGWMPATSSNFMPTIFLRPYVYGQTGIQTMVASSVTLTMLGEKEADATLDECGRQRTDAPGTGNNATGTNAPAQSNSPTGSTGAKSTSLTSGARAGIGVGAALLALFMLLATVLVWRRRQRKKNADAALKDWSDKPELEANDVPRHQWLAESHGGEIREMPSNAKPVELEGDVVVREMPVCRSESAGTLDRSENDWVVETVEDLYADINEARLPRN</sequence>
<evidence type="ECO:0000256" key="1">
    <source>
        <dbReference type="SAM" id="MobiDB-lite"/>
    </source>
</evidence>
<keyword evidence="2" id="KW-0812">Transmembrane</keyword>
<dbReference type="GO" id="GO:1902929">
    <property type="term" value="C:plasma membrane of growing cell tip"/>
    <property type="evidence" value="ECO:0007669"/>
    <property type="project" value="TreeGrafter"/>
</dbReference>
<dbReference type="Proteomes" id="UP000799777">
    <property type="component" value="Unassembled WGS sequence"/>
</dbReference>
<evidence type="ECO:0000256" key="2">
    <source>
        <dbReference type="SAM" id="Phobius"/>
    </source>
</evidence>
<keyword evidence="2" id="KW-0472">Membrane</keyword>
<dbReference type="AlphaFoldDB" id="A0A9P4GWB1"/>
<feature type="transmembrane region" description="Helical" evidence="2">
    <location>
        <begin position="223"/>
        <end position="244"/>
    </location>
</feature>
<evidence type="ECO:0000259" key="3">
    <source>
        <dbReference type="Pfam" id="PF20843"/>
    </source>
</evidence>
<name>A0A9P4GWB1_9PLEO</name>
<comment type="caution">
    <text evidence="4">The sequence shown here is derived from an EMBL/GenBank/DDBJ whole genome shotgun (WGS) entry which is preliminary data.</text>
</comment>
<dbReference type="PANTHER" id="PTHR31778:SF2">
    <property type="entry name" value="BUD SITE SELECTION PROTEIN RAX2"/>
    <property type="match status" value="1"/>
</dbReference>
<dbReference type="InterPro" id="IPR048265">
    <property type="entry name" value="Rax2-like_third"/>
</dbReference>
<organism evidence="4 5">
    <name type="scientific">Setomelanomma holmii</name>
    <dbReference type="NCBI Taxonomy" id="210430"/>
    <lineage>
        <taxon>Eukaryota</taxon>
        <taxon>Fungi</taxon>
        <taxon>Dikarya</taxon>
        <taxon>Ascomycota</taxon>
        <taxon>Pezizomycotina</taxon>
        <taxon>Dothideomycetes</taxon>
        <taxon>Pleosporomycetidae</taxon>
        <taxon>Pleosporales</taxon>
        <taxon>Pleosporineae</taxon>
        <taxon>Phaeosphaeriaceae</taxon>
        <taxon>Setomelanomma</taxon>
    </lineage>
</organism>
<proteinExistence type="predicted"/>
<keyword evidence="5" id="KW-1185">Reference proteome</keyword>
<evidence type="ECO:0000313" key="4">
    <source>
        <dbReference type="EMBL" id="KAF2022899.1"/>
    </source>
</evidence>
<dbReference type="EMBL" id="ML978411">
    <property type="protein sequence ID" value="KAF2022899.1"/>
    <property type="molecule type" value="Genomic_DNA"/>
</dbReference>
<accession>A0A9P4GWB1</accession>